<keyword evidence="3" id="KW-1185">Reference proteome</keyword>
<dbReference type="AlphaFoldDB" id="A0AAE1E0G5"/>
<name>A0AAE1E0G5_9GAST</name>
<reference evidence="2" key="1">
    <citation type="journal article" date="2023" name="G3 (Bethesda)">
        <title>A reference genome for the long-term kleptoplast-retaining sea slug Elysia crispata morphotype clarki.</title>
        <authorList>
            <person name="Eastman K.E."/>
            <person name="Pendleton A.L."/>
            <person name="Shaikh M.A."/>
            <person name="Suttiyut T."/>
            <person name="Ogas R."/>
            <person name="Tomko P."/>
            <person name="Gavelis G."/>
            <person name="Widhalm J.R."/>
            <person name="Wisecaver J.H."/>
        </authorList>
    </citation>
    <scope>NUCLEOTIDE SEQUENCE</scope>
    <source>
        <strain evidence="2">ECLA1</strain>
    </source>
</reference>
<evidence type="ECO:0000313" key="2">
    <source>
        <dbReference type="EMBL" id="KAK3789734.1"/>
    </source>
</evidence>
<feature type="compositionally biased region" description="Polar residues" evidence="1">
    <location>
        <begin position="1"/>
        <end position="29"/>
    </location>
</feature>
<proteinExistence type="predicted"/>
<protein>
    <submittedName>
        <fullName evidence="2">Uncharacterized protein</fullName>
    </submittedName>
</protein>
<gene>
    <name evidence="2" type="ORF">RRG08_036027</name>
</gene>
<comment type="caution">
    <text evidence="2">The sequence shown here is derived from an EMBL/GenBank/DDBJ whole genome shotgun (WGS) entry which is preliminary data.</text>
</comment>
<feature type="region of interest" description="Disordered" evidence="1">
    <location>
        <begin position="1"/>
        <end position="31"/>
    </location>
</feature>
<dbReference type="Proteomes" id="UP001283361">
    <property type="component" value="Unassembled WGS sequence"/>
</dbReference>
<sequence length="104" mass="11249">MVGSFTCSSVSSVKQRAVTQSAEPCQQPQPVLLVRQRRRHLILTHPATTDTRTGSPADVAINSAHASCSPSLPRRDPTTGKQQTTDQQGDEGEEENALYSRDSS</sequence>
<feature type="region of interest" description="Disordered" evidence="1">
    <location>
        <begin position="43"/>
        <end position="104"/>
    </location>
</feature>
<evidence type="ECO:0000256" key="1">
    <source>
        <dbReference type="SAM" id="MobiDB-lite"/>
    </source>
</evidence>
<organism evidence="2 3">
    <name type="scientific">Elysia crispata</name>
    <name type="common">lettuce slug</name>
    <dbReference type="NCBI Taxonomy" id="231223"/>
    <lineage>
        <taxon>Eukaryota</taxon>
        <taxon>Metazoa</taxon>
        <taxon>Spiralia</taxon>
        <taxon>Lophotrochozoa</taxon>
        <taxon>Mollusca</taxon>
        <taxon>Gastropoda</taxon>
        <taxon>Heterobranchia</taxon>
        <taxon>Euthyneura</taxon>
        <taxon>Panpulmonata</taxon>
        <taxon>Sacoglossa</taxon>
        <taxon>Placobranchoidea</taxon>
        <taxon>Plakobranchidae</taxon>
        <taxon>Elysia</taxon>
    </lineage>
</organism>
<accession>A0AAE1E0G5</accession>
<dbReference type="EMBL" id="JAWDGP010001628">
    <property type="protein sequence ID" value="KAK3789734.1"/>
    <property type="molecule type" value="Genomic_DNA"/>
</dbReference>
<evidence type="ECO:0000313" key="3">
    <source>
        <dbReference type="Proteomes" id="UP001283361"/>
    </source>
</evidence>